<keyword evidence="2" id="KW-1133">Transmembrane helix</keyword>
<evidence type="ECO:0000313" key="4">
    <source>
        <dbReference type="WBParaSite" id="PSU_v2.g20815.t1"/>
    </source>
</evidence>
<evidence type="ECO:0000256" key="2">
    <source>
        <dbReference type="SAM" id="Phobius"/>
    </source>
</evidence>
<evidence type="ECO:0000313" key="3">
    <source>
        <dbReference type="Proteomes" id="UP000887577"/>
    </source>
</evidence>
<accession>A0A914YKE8</accession>
<sequence length="269" mass="31173">MSEYKQVEIKAWKIEYGITISLITFFLGLIMAFVHILIVFFTPKNYLLNETAAKKQSIIAECRPPPTISQPVQRKRRRNDPSQPQNQPRKNDNQFFYIDTTAIPQQQQQLPPPPNPTNYDEEFLDRLKQDIRYYPKLTIKNNEIRRSAFVPHIHGRISSCPRKKIPELSIGFELQQQELDEASENNNIDSIISDASDDLTNFNDDATAATKTHTITEGDATIQNTPFARFMSKYLEMKDIEDFPRESSHIPIKENDSIFKTLKNVKHGF</sequence>
<evidence type="ECO:0000256" key="1">
    <source>
        <dbReference type="SAM" id="MobiDB-lite"/>
    </source>
</evidence>
<proteinExistence type="predicted"/>
<name>A0A914YKE8_9BILA</name>
<feature type="region of interest" description="Disordered" evidence="1">
    <location>
        <begin position="63"/>
        <end position="92"/>
    </location>
</feature>
<keyword evidence="2" id="KW-0472">Membrane</keyword>
<dbReference type="AlphaFoldDB" id="A0A914YKE8"/>
<organism evidence="3 4">
    <name type="scientific">Panagrolaimus superbus</name>
    <dbReference type="NCBI Taxonomy" id="310955"/>
    <lineage>
        <taxon>Eukaryota</taxon>
        <taxon>Metazoa</taxon>
        <taxon>Ecdysozoa</taxon>
        <taxon>Nematoda</taxon>
        <taxon>Chromadorea</taxon>
        <taxon>Rhabditida</taxon>
        <taxon>Tylenchina</taxon>
        <taxon>Panagrolaimomorpha</taxon>
        <taxon>Panagrolaimoidea</taxon>
        <taxon>Panagrolaimidae</taxon>
        <taxon>Panagrolaimus</taxon>
    </lineage>
</organism>
<protein>
    <submittedName>
        <fullName evidence="4">Uncharacterized protein</fullName>
    </submittedName>
</protein>
<feature type="transmembrane region" description="Helical" evidence="2">
    <location>
        <begin position="20"/>
        <end position="41"/>
    </location>
</feature>
<reference evidence="4" key="1">
    <citation type="submission" date="2022-11" db="UniProtKB">
        <authorList>
            <consortium name="WormBaseParasite"/>
        </authorList>
    </citation>
    <scope>IDENTIFICATION</scope>
</reference>
<keyword evidence="3" id="KW-1185">Reference proteome</keyword>
<dbReference type="WBParaSite" id="PSU_v2.g20815.t1">
    <property type="protein sequence ID" value="PSU_v2.g20815.t1"/>
    <property type="gene ID" value="PSU_v2.g20815"/>
</dbReference>
<keyword evidence="2" id="KW-0812">Transmembrane</keyword>
<dbReference type="Proteomes" id="UP000887577">
    <property type="component" value="Unplaced"/>
</dbReference>